<dbReference type="EMBL" id="PEDL01000006">
    <property type="protein sequence ID" value="PHV70878.1"/>
    <property type="molecule type" value="Genomic_DNA"/>
</dbReference>
<gene>
    <name evidence="1" type="ORF">CS063_07590</name>
</gene>
<evidence type="ECO:0000313" key="2">
    <source>
        <dbReference type="Proteomes" id="UP000224460"/>
    </source>
</evidence>
<keyword evidence="2" id="KW-1185">Reference proteome</keyword>
<dbReference type="Proteomes" id="UP000224460">
    <property type="component" value="Unassembled WGS sequence"/>
</dbReference>
<organism evidence="1 2">
    <name type="scientific">Sporanaerobium hydrogeniformans</name>
    <dbReference type="NCBI Taxonomy" id="3072179"/>
    <lineage>
        <taxon>Bacteria</taxon>
        <taxon>Bacillati</taxon>
        <taxon>Bacillota</taxon>
        <taxon>Clostridia</taxon>
        <taxon>Lachnospirales</taxon>
        <taxon>Lachnospiraceae</taxon>
        <taxon>Sporanaerobium</taxon>
    </lineage>
</organism>
<name>A0AC61DCT4_9FIRM</name>
<sequence>MDYCTLYTTKYKKELLEELNENREEYYPYPFKITCQNDVYKIECGQLSLESIEDLAHILCDFIQKEAVSKVTREYLKKRDDLSVLDKRDITRHFMTQQYITRQEGISSLIYYFLYSPLLETLKEQKELNVDGWLCFRLSKYKIILQDILEQFIEEYMVKKDFVNLIKLIREINFLTQPLEDTMHLVCEERGRLRLLDEEMKDVTQAVIKKYCQDLLQDSTLSEQDLIMNVLITICPRELIIHQKERVQKPQFIKALEGIFGLQVSYCNGCHYCR</sequence>
<reference evidence="1" key="1">
    <citation type="submission" date="2017-10" db="EMBL/GenBank/DDBJ databases">
        <title>Genome sequence of cellulolytic Lachnospiraceae bacterium XHS1971 isolated from hotspring sediment.</title>
        <authorList>
            <person name="Vasudevan G."/>
            <person name="Joshi A.J."/>
            <person name="Hivarkar S."/>
            <person name="Lanjekar V.B."/>
            <person name="Dhakephalkar P.K."/>
            <person name="Dagar S."/>
        </authorList>
    </citation>
    <scope>NUCLEOTIDE SEQUENCE</scope>
    <source>
        <strain evidence="1">XHS1971</strain>
    </source>
</reference>
<accession>A0AC61DCT4</accession>
<comment type="caution">
    <text evidence="1">The sequence shown here is derived from an EMBL/GenBank/DDBJ whole genome shotgun (WGS) entry which is preliminary data.</text>
</comment>
<protein>
    <submittedName>
        <fullName evidence="1">Uncharacterized protein</fullName>
    </submittedName>
</protein>
<evidence type="ECO:0000313" key="1">
    <source>
        <dbReference type="EMBL" id="PHV70878.1"/>
    </source>
</evidence>
<proteinExistence type="predicted"/>